<name>A0ABW2SIL3_9ACTO</name>
<keyword evidence="5" id="KW-0456">Lyase</keyword>
<evidence type="ECO:0000259" key="3">
    <source>
        <dbReference type="Pfam" id="PF20695"/>
    </source>
</evidence>
<comment type="caution">
    <text evidence="5">The sequence shown here is derived from an EMBL/GenBank/DDBJ whole genome shotgun (WGS) entry which is preliminary data.</text>
</comment>
<dbReference type="NCBIfam" id="TIGR00148">
    <property type="entry name" value="UbiD family decarboxylase"/>
    <property type="match status" value="1"/>
</dbReference>
<evidence type="ECO:0000259" key="4">
    <source>
        <dbReference type="Pfam" id="PF20696"/>
    </source>
</evidence>
<dbReference type="EMBL" id="JBHTEF010000001">
    <property type="protein sequence ID" value="MFC7579944.1"/>
    <property type="molecule type" value="Genomic_DNA"/>
</dbReference>
<dbReference type="InterPro" id="IPR049383">
    <property type="entry name" value="UbiD-like_N"/>
</dbReference>
<evidence type="ECO:0000256" key="1">
    <source>
        <dbReference type="ARBA" id="ARBA00010021"/>
    </source>
</evidence>
<dbReference type="InterPro" id="IPR002830">
    <property type="entry name" value="UbiD"/>
</dbReference>
<dbReference type="PANTHER" id="PTHR30108:SF21">
    <property type="entry name" value="4-HYDROXYBENZOATE DECARBOXYLASE"/>
    <property type="match status" value="1"/>
</dbReference>
<dbReference type="SUPFAM" id="SSF50475">
    <property type="entry name" value="FMN-binding split barrel"/>
    <property type="match status" value="1"/>
</dbReference>
<dbReference type="Gene3D" id="3.40.1670.10">
    <property type="entry name" value="UbiD C-terminal domain-like"/>
    <property type="match status" value="1"/>
</dbReference>
<evidence type="ECO:0000259" key="2">
    <source>
        <dbReference type="Pfam" id="PF01977"/>
    </source>
</evidence>
<dbReference type="PANTHER" id="PTHR30108">
    <property type="entry name" value="3-OCTAPRENYL-4-HYDROXYBENZOATE CARBOXY-LYASE-RELATED"/>
    <property type="match status" value="1"/>
</dbReference>
<sequence>MDTTANATGTGSATGLRAYLRALRDQTRDLLVVEREVEAGQETCSIVKALEPLGAPAVLFTAVRGSRWPVVMGLFGTRHRIAAMIGTDEGTALDRVLALQDGPLADVEEVDDAPVQQWRRTGDEVSLADLPIAVHSRDDAAPYITSGVIVARDPRTGLINTGMYRMMVLDERHVTVNAAPDHDLGRILAKAHHDGTTVPIAIVIGHHPAYLVASQVKNPATVDSHRIAATLMGGPLRVAPALTVDLPVPADAEIIIEGVIDPDAMSEEGPFGEFSYYYGATNAPVCTVQAVTARTDAVFLDLHPTHREHLGLWLFPGREARFLQRVRESCPGVQRVRIPFHSGGLTAFISISKEHEGDGKQAILAGLAADHFLKQIVVVDDDIDIFDDRRVLWAVAVRSQADADLVTLEGARGIKMDPSATAFTDRGRPDYVSAKAGVDATRRLHPRFPVAADLPHPGLEDLDALAAFEGRDRRELDGRWRHLLDFRE</sequence>
<reference evidence="6" key="1">
    <citation type="journal article" date="2019" name="Int. J. Syst. Evol. Microbiol.">
        <title>The Global Catalogue of Microorganisms (GCM) 10K type strain sequencing project: providing services to taxonomists for standard genome sequencing and annotation.</title>
        <authorList>
            <consortium name="The Broad Institute Genomics Platform"/>
            <consortium name="The Broad Institute Genome Sequencing Center for Infectious Disease"/>
            <person name="Wu L."/>
            <person name="Ma J."/>
        </authorList>
    </citation>
    <scope>NUCLEOTIDE SEQUENCE [LARGE SCALE GENOMIC DNA]</scope>
    <source>
        <strain evidence="6">CCUG 56698</strain>
    </source>
</reference>
<protein>
    <submittedName>
        <fullName evidence="5">UbiD family decarboxylase</fullName>
        <ecNumber evidence="5">4.1.1.-</ecNumber>
    </submittedName>
</protein>
<feature type="domain" description="3-octaprenyl-4-hydroxybenzoate carboxy-lyase-like C-terminal" evidence="4">
    <location>
        <begin position="318"/>
        <end position="440"/>
    </location>
</feature>
<dbReference type="SUPFAM" id="SSF143968">
    <property type="entry name" value="UbiD C-terminal domain-like"/>
    <property type="match status" value="1"/>
</dbReference>
<dbReference type="Pfam" id="PF20696">
    <property type="entry name" value="UbiD_C"/>
    <property type="match status" value="1"/>
</dbReference>
<dbReference type="Pfam" id="PF20695">
    <property type="entry name" value="UbiD_N"/>
    <property type="match status" value="1"/>
</dbReference>
<organism evidence="5 6">
    <name type="scientific">Schaalia naturae</name>
    <dbReference type="NCBI Taxonomy" id="635203"/>
    <lineage>
        <taxon>Bacteria</taxon>
        <taxon>Bacillati</taxon>
        <taxon>Actinomycetota</taxon>
        <taxon>Actinomycetes</taxon>
        <taxon>Actinomycetales</taxon>
        <taxon>Actinomycetaceae</taxon>
        <taxon>Schaalia</taxon>
    </lineage>
</organism>
<evidence type="ECO:0000313" key="6">
    <source>
        <dbReference type="Proteomes" id="UP001596527"/>
    </source>
</evidence>
<keyword evidence="6" id="KW-1185">Reference proteome</keyword>
<accession>A0ABW2SIL3</accession>
<feature type="domain" description="3-octaprenyl-4-hydroxybenzoate carboxy-lyase-like Rift-related" evidence="2">
    <location>
        <begin position="110"/>
        <end position="301"/>
    </location>
</feature>
<feature type="domain" description="3-octaprenyl-4-hydroxybenzoate carboxy-lyase-like N-terminal" evidence="3">
    <location>
        <begin position="25"/>
        <end position="98"/>
    </location>
</feature>
<proteinExistence type="inferred from homology"/>
<dbReference type="Proteomes" id="UP001596527">
    <property type="component" value="Unassembled WGS sequence"/>
</dbReference>
<dbReference type="InterPro" id="IPR048304">
    <property type="entry name" value="UbiD_Rift_dom"/>
</dbReference>
<gene>
    <name evidence="5" type="ORF">ACFQWG_01715</name>
</gene>
<dbReference type="Pfam" id="PF01977">
    <property type="entry name" value="UbiD"/>
    <property type="match status" value="1"/>
</dbReference>
<dbReference type="RefSeq" id="WP_380971536.1">
    <property type="nucleotide sequence ID" value="NZ_JBHTEF010000001.1"/>
</dbReference>
<dbReference type="EC" id="4.1.1.-" evidence="5"/>
<dbReference type="GO" id="GO:0016829">
    <property type="term" value="F:lyase activity"/>
    <property type="evidence" value="ECO:0007669"/>
    <property type="project" value="UniProtKB-KW"/>
</dbReference>
<dbReference type="InterPro" id="IPR049381">
    <property type="entry name" value="UbiD-like_C"/>
</dbReference>
<evidence type="ECO:0000313" key="5">
    <source>
        <dbReference type="EMBL" id="MFC7579944.1"/>
    </source>
</evidence>
<comment type="similarity">
    <text evidence="1">Belongs to the UbiD family.</text>
</comment>